<name>A0A5J4RMN1_9ZZZZ</name>
<gene>
    <name evidence="1" type="ORF">EZS27_017304</name>
</gene>
<sequence length="169" mass="19581">MMKIYNKDGINDRPNFLKSEEIAREMANYLSTDIIREELEELNKPGGTSQEIQGIINPKAEELGFRSEKKGLFKEFQLRPDYFLELGENKGIIMEVERGKTLANNMDLLDVWKCHICPCANFLFLIVPMIRPTKKGGRTKAFDSVEKRISPFFEKENYINVDAVFLFGY</sequence>
<dbReference type="AlphaFoldDB" id="A0A5J4RMN1"/>
<accession>A0A5J4RMN1</accession>
<evidence type="ECO:0000313" key="1">
    <source>
        <dbReference type="EMBL" id="KAA6334383.1"/>
    </source>
</evidence>
<reference evidence="1" key="1">
    <citation type="submission" date="2019-03" db="EMBL/GenBank/DDBJ databases">
        <title>Single cell metagenomics reveals metabolic interactions within the superorganism composed of flagellate Streblomastix strix and complex community of Bacteroidetes bacteria on its surface.</title>
        <authorList>
            <person name="Treitli S.C."/>
            <person name="Kolisko M."/>
            <person name="Husnik F."/>
            <person name="Keeling P."/>
            <person name="Hampl V."/>
        </authorList>
    </citation>
    <scope>NUCLEOTIDE SEQUENCE</scope>
    <source>
        <strain evidence="1">STM</strain>
    </source>
</reference>
<proteinExistence type="predicted"/>
<protein>
    <submittedName>
        <fullName evidence="1">Uncharacterized protein</fullName>
    </submittedName>
</protein>
<dbReference type="EMBL" id="SNRY01001005">
    <property type="protein sequence ID" value="KAA6334383.1"/>
    <property type="molecule type" value="Genomic_DNA"/>
</dbReference>
<comment type="caution">
    <text evidence="1">The sequence shown here is derived from an EMBL/GenBank/DDBJ whole genome shotgun (WGS) entry which is preliminary data.</text>
</comment>
<organism evidence="1">
    <name type="scientific">termite gut metagenome</name>
    <dbReference type="NCBI Taxonomy" id="433724"/>
    <lineage>
        <taxon>unclassified sequences</taxon>
        <taxon>metagenomes</taxon>
        <taxon>organismal metagenomes</taxon>
    </lineage>
</organism>